<comment type="caution">
    <text evidence="2">The sequence shown here is derived from an EMBL/GenBank/DDBJ whole genome shotgun (WGS) entry which is preliminary data.</text>
</comment>
<evidence type="ECO:0000256" key="1">
    <source>
        <dbReference type="SAM" id="Phobius"/>
    </source>
</evidence>
<organism evidence="2 3">
    <name type="scientific">Schizothecium vesticola</name>
    <dbReference type="NCBI Taxonomy" id="314040"/>
    <lineage>
        <taxon>Eukaryota</taxon>
        <taxon>Fungi</taxon>
        <taxon>Dikarya</taxon>
        <taxon>Ascomycota</taxon>
        <taxon>Pezizomycotina</taxon>
        <taxon>Sordariomycetes</taxon>
        <taxon>Sordariomycetidae</taxon>
        <taxon>Sordariales</taxon>
        <taxon>Schizotheciaceae</taxon>
        <taxon>Schizothecium</taxon>
    </lineage>
</organism>
<dbReference type="Proteomes" id="UP001172155">
    <property type="component" value="Unassembled WGS sequence"/>
</dbReference>
<accession>A0AA40BR22</accession>
<reference evidence="2" key="1">
    <citation type="submission" date="2023-06" db="EMBL/GenBank/DDBJ databases">
        <title>Genome-scale phylogeny and comparative genomics of the fungal order Sordariales.</title>
        <authorList>
            <consortium name="Lawrence Berkeley National Laboratory"/>
            <person name="Hensen N."/>
            <person name="Bonometti L."/>
            <person name="Westerberg I."/>
            <person name="Brannstrom I.O."/>
            <person name="Guillou S."/>
            <person name="Cros-Aarteil S."/>
            <person name="Calhoun S."/>
            <person name="Haridas S."/>
            <person name="Kuo A."/>
            <person name="Mondo S."/>
            <person name="Pangilinan J."/>
            <person name="Riley R."/>
            <person name="LaButti K."/>
            <person name="Andreopoulos B."/>
            <person name="Lipzen A."/>
            <person name="Chen C."/>
            <person name="Yanf M."/>
            <person name="Daum C."/>
            <person name="Ng V."/>
            <person name="Clum A."/>
            <person name="Steindorff A."/>
            <person name="Ohm R."/>
            <person name="Martin F."/>
            <person name="Silar P."/>
            <person name="Natvig D."/>
            <person name="Lalanne C."/>
            <person name="Gautier V."/>
            <person name="Ament-velasquez S.L."/>
            <person name="Kruys A."/>
            <person name="Hutchinson M.I."/>
            <person name="Powell A.J."/>
            <person name="Barry K."/>
            <person name="Miller A.N."/>
            <person name="Grigoriev I.V."/>
            <person name="Debuchy R."/>
            <person name="Gladieux P."/>
            <person name="Thoren M.H."/>
            <person name="Johannesson H."/>
        </authorList>
    </citation>
    <scope>NUCLEOTIDE SEQUENCE</scope>
    <source>
        <strain evidence="2">SMH3187-1</strain>
    </source>
</reference>
<name>A0AA40BR22_9PEZI</name>
<feature type="transmembrane region" description="Helical" evidence="1">
    <location>
        <begin position="194"/>
        <end position="216"/>
    </location>
</feature>
<keyword evidence="1" id="KW-0812">Transmembrane</keyword>
<feature type="transmembrane region" description="Helical" evidence="1">
    <location>
        <begin position="12"/>
        <end position="34"/>
    </location>
</feature>
<keyword evidence="1" id="KW-0472">Membrane</keyword>
<feature type="transmembrane region" description="Helical" evidence="1">
    <location>
        <begin position="336"/>
        <end position="361"/>
    </location>
</feature>
<proteinExistence type="predicted"/>
<dbReference type="AlphaFoldDB" id="A0AA40BR22"/>
<feature type="transmembrane region" description="Helical" evidence="1">
    <location>
        <begin position="236"/>
        <end position="260"/>
    </location>
</feature>
<evidence type="ECO:0000313" key="3">
    <source>
        <dbReference type="Proteomes" id="UP001172155"/>
    </source>
</evidence>
<feature type="transmembrane region" description="Helical" evidence="1">
    <location>
        <begin position="85"/>
        <end position="103"/>
    </location>
</feature>
<dbReference type="EMBL" id="JAUKUD010000007">
    <property type="protein sequence ID" value="KAK0738835.1"/>
    <property type="molecule type" value="Genomic_DNA"/>
</dbReference>
<evidence type="ECO:0000313" key="2">
    <source>
        <dbReference type="EMBL" id="KAK0738835.1"/>
    </source>
</evidence>
<keyword evidence="3" id="KW-1185">Reference proteome</keyword>
<sequence>MKESRLSSTKIPFAVLTVVAAVLLQGVLIADYAFGAMLKAIWYGQFSTGKALHRLYTGLPVVDELLAMSVSFWDAVAAEKPALRLEAIMLCASLQTFAVWITIERMRRGEKHMILRWAPLYIFCWQYFGTAIFVPFYCFVELNRHFHPTQGGSDPGIPYHQARALIPALLLAAIHPYRLVYFPPAGITLSQHQTFIACYQLGPFACYALVAAFANFLSSDGRSNDTDVPKNADAPWIKATYAIFGAFSGAVHLAVLGCVWRSQDLEVSFSALFVPQWVKLWLPGAEEALYVEESLFFLQWDFILVVLAACIYVERIVEAMWVYGGDGKEEEGVNSWVVMLVCGVACVVVGPGAVVSAVLYVREDFLRHAFAEKEREKMLEKKVAQ</sequence>
<keyword evidence="1" id="KW-1133">Transmembrane helix</keyword>
<feature type="transmembrane region" description="Helical" evidence="1">
    <location>
        <begin position="302"/>
        <end position="324"/>
    </location>
</feature>
<gene>
    <name evidence="2" type="ORF">B0T18DRAFT_450715</name>
</gene>
<feature type="transmembrane region" description="Helical" evidence="1">
    <location>
        <begin position="115"/>
        <end position="137"/>
    </location>
</feature>
<feature type="transmembrane region" description="Helical" evidence="1">
    <location>
        <begin position="164"/>
        <end position="182"/>
    </location>
</feature>
<protein>
    <submittedName>
        <fullName evidence="2">Uncharacterized protein</fullName>
    </submittedName>
</protein>